<keyword evidence="1" id="KW-0805">Transcription regulation</keyword>
<feature type="DNA-binding region" description="H-T-H motif" evidence="4">
    <location>
        <begin position="50"/>
        <end position="69"/>
    </location>
</feature>
<evidence type="ECO:0000313" key="7">
    <source>
        <dbReference type="Proteomes" id="UP000254869"/>
    </source>
</evidence>
<keyword evidence="3" id="KW-0804">Transcription</keyword>
<dbReference type="GO" id="GO:0003700">
    <property type="term" value="F:DNA-binding transcription factor activity"/>
    <property type="evidence" value="ECO:0007669"/>
    <property type="project" value="TreeGrafter"/>
</dbReference>
<proteinExistence type="predicted"/>
<dbReference type="Proteomes" id="UP000254869">
    <property type="component" value="Unassembled WGS sequence"/>
</dbReference>
<dbReference type="Pfam" id="PF02909">
    <property type="entry name" value="TetR_C_1"/>
    <property type="match status" value="1"/>
</dbReference>
<evidence type="ECO:0000256" key="1">
    <source>
        <dbReference type="ARBA" id="ARBA00023015"/>
    </source>
</evidence>
<dbReference type="InterPro" id="IPR004111">
    <property type="entry name" value="Repressor_TetR_C"/>
</dbReference>
<evidence type="ECO:0000256" key="2">
    <source>
        <dbReference type="ARBA" id="ARBA00023125"/>
    </source>
</evidence>
<dbReference type="EMBL" id="QQBC01000002">
    <property type="protein sequence ID" value="RDI67807.1"/>
    <property type="molecule type" value="Genomic_DNA"/>
</dbReference>
<evidence type="ECO:0000259" key="5">
    <source>
        <dbReference type="PROSITE" id="PS50977"/>
    </source>
</evidence>
<dbReference type="SUPFAM" id="SSF48498">
    <property type="entry name" value="Tetracyclin repressor-like, C-terminal domain"/>
    <property type="match status" value="1"/>
</dbReference>
<dbReference type="InterPro" id="IPR050109">
    <property type="entry name" value="HTH-type_TetR-like_transc_reg"/>
</dbReference>
<dbReference type="PANTHER" id="PTHR30055">
    <property type="entry name" value="HTH-TYPE TRANSCRIPTIONAL REGULATOR RUTR"/>
    <property type="match status" value="1"/>
</dbReference>
<dbReference type="Pfam" id="PF00440">
    <property type="entry name" value="TetR_N"/>
    <property type="match status" value="1"/>
</dbReference>
<dbReference type="PRINTS" id="PR00455">
    <property type="entry name" value="HTHTETR"/>
</dbReference>
<dbReference type="GO" id="GO:0000976">
    <property type="term" value="F:transcription cis-regulatory region binding"/>
    <property type="evidence" value="ECO:0007669"/>
    <property type="project" value="TreeGrafter"/>
</dbReference>
<keyword evidence="2 4" id="KW-0238">DNA-binding</keyword>
<accession>A0A370IAR9</accession>
<dbReference type="InterPro" id="IPR009057">
    <property type="entry name" value="Homeodomain-like_sf"/>
</dbReference>
<evidence type="ECO:0000256" key="4">
    <source>
        <dbReference type="PROSITE-ProRule" id="PRU00335"/>
    </source>
</evidence>
<dbReference type="Gene3D" id="1.10.357.10">
    <property type="entry name" value="Tetracycline Repressor, domain 2"/>
    <property type="match status" value="1"/>
</dbReference>
<comment type="caution">
    <text evidence="6">The sequence shown here is derived from an EMBL/GenBank/DDBJ whole genome shotgun (WGS) entry which is preliminary data.</text>
</comment>
<dbReference type="PANTHER" id="PTHR30055:SF151">
    <property type="entry name" value="TRANSCRIPTIONAL REGULATORY PROTEIN"/>
    <property type="match status" value="1"/>
</dbReference>
<evidence type="ECO:0000256" key="3">
    <source>
        <dbReference type="ARBA" id="ARBA00023163"/>
    </source>
</evidence>
<evidence type="ECO:0000313" key="6">
    <source>
        <dbReference type="EMBL" id="RDI67807.1"/>
    </source>
</evidence>
<protein>
    <submittedName>
        <fullName evidence="6">TetR family transcriptional regulator</fullName>
    </submittedName>
</protein>
<dbReference type="PROSITE" id="PS50977">
    <property type="entry name" value="HTH_TETR_2"/>
    <property type="match status" value="1"/>
</dbReference>
<feature type="domain" description="HTH tetR-type" evidence="5">
    <location>
        <begin position="27"/>
        <end position="87"/>
    </location>
</feature>
<keyword evidence="7" id="KW-1185">Reference proteome</keyword>
<dbReference type="RefSeq" id="WP_211335775.1">
    <property type="nucleotide sequence ID" value="NZ_QQBC01000002.1"/>
</dbReference>
<dbReference type="InterPro" id="IPR001647">
    <property type="entry name" value="HTH_TetR"/>
</dbReference>
<gene>
    <name evidence="6" type="ORF">DFR76_102207</name>
</gene>
<dbReference type="AlphaFoldDB" id="A0A370IAR9"/>
<name>A0A370IAR9_9NOCA</name>
<reference evidence="6 7" key="1">
    <citation type="submission" date="2018-07" db="EMBL/GenBank/DDBJ databases">
        <title>Genomic Encyclopedia of Type Strains, Phase IV (KMG-IV): sequencing the most valuable type-strain genomes for metagenomic binning, comparative biology and taxonomic classification.</title>
        <authorList>
            <person name="Goeker M."/>
        </authorList>
    </citation>
    <scope>NUCLEOTIDE SEQUENCE [LARGE SCALE GENOMIC DNA]</scope>
    <source>
        <strain evidence="6 7">DSM 44290</strain>
    </source>
</reference>
<sequence length="247" mass="27247">MSDRPVPAALARLWRLPVPARQGRPPVLDVDRIVTAAVELADRHDIAAVTLEKVAQTLGFTKMALYRHVGSKDELLTLMVDHALGSPPDDLGAQEDWRASLTAYAHALRAVYTARGWLLRVPIAGPPQGPNTIAWLDAQLRALRDIDLDAGTALGLLMVLDGYIRQSCLLEQQLRTGRGERRQDDVEYEYGRTLARLVDPDRFPDAARLFGSDPFPVPGAPERDPAEEDFRFGLHVVLDGIAAALHR</sequence>
<dbReference type="GO" id="GO:0045892">
    <property type="term" value="P:negative regulation of DNA-templated transcription"/>
    <property type="evidence" value="ECO:0007669"/>
    <property type="project" value="InterPro"/>
</dbReference>
<dbReference type="STRING" id="1210086.GCA_001613105_07284"/>
<dbReference type="InterPro" id="IPR036271">
    <property type="entry name" value="Tet_transcr_reg_TetR-rel_C_sf"/>
</dbReference>
<dbReference type="Gene3D" id="1.10.10.60">
    <property type="entry name" value="Homeodomain-like"/>
    <property type="match status" value="1"/>
</dbReference>
<organism evidence="6 7">
    <name type="scientific">Nocardia pseudobrasiliensis</name>
    <dbReference type="NCBI Taxonomy" id="45979"/>
    <lineage>
        <taxon>Bacteria</taxon>
        <taxon>Bacillati</taxon>
        <taxon>Actinomycetota</taxon>
        <taxon>Actinomycetes</taxon>
        <taxon>Mycobacteriales</taxon>
        <taxon>Nocardiaceae</taxon>
        <taxon>Nocardia</taxon>
    </lineage>
</organism>
<dbReference type="SUPFAM" id="SSF46689">
    <property type="entry name" value="Homeodomain-like"/>
    <property type="match status" value="1"/>
</dbReference>